<dbReference type="PROSITE" id="PS51819">
    <property type="entry name" value="VOC"/>
    <property type="match status" value="1"/>
</dbReference>
<gene>
    <name evidence="2" type="ORF">C0039_00515</name>
</gene>
<proteinExistence type="predicted"/>
<keyword evidence="3" id="KW-1185">Reference proteome</keyword>
<name>A0A2N5X831_9GAMM</name>
<dbReference type="Pfam" id="PF00903">
    <property type="entry name" value="Glyoxalase"/>
    <property type="match status" value="1"/>
</dbReference>
<evidence type="ECO:0000313" key="2">
    <source>
        <dbReference type="EMBL" id="PLW70650.1"/>
    </source>
</evidence>
<accession>A0A2N5X831</accession>
<dbReference type="RefSeq" id="WP_101516962.1">
    <property type="nucleotide sequence ID" value="NZ_PKUS01000001.1"/>
</dbReference>
<dbReference type="SUPFAM" id="SSF54593">
    <property type="entry name" value="Glyoxalase/Bleomycin resistance protein/Dihydroxybiphenyl dioxygenase"/>
    <property type="match status" value="1"/>
</dbReference>
<dbReference type="Proteomes" id="UP000235005">
    <property type="component" value="Unassembled WGS sequence"/>
</dbReference>
<dbReference type="OrthoDB" id="9795618at2"/>
<comment type="caution">
    <text evidence="2">The sequence shown here is derived from an EMBL/GenBank/DDBJ whole genome shotgun (WGS) entry which is preliminary data.</text>
</comment>
<dbReference type="AlphaFoldDB" id="A0A2N5X831"/>
<protein>
    <recommendedName>
        <fullName evidence="1">VOC domain-containing protein</fullName>
    </recommendedName>
</protein>
<dbReference type="InterPro" id="IPR037523">
    <property type="entry name" value="VOC_core"/>
</dbReference>
<dbReference type="Gene3D" id="3.10.180.10">
    <property type="entry name" value="2,3-Dihydroxybiphenyl 1,2-Dioxygenase, domain 1"/>
    <property type="match status" value="1"/>
</dbReference>
<dbReference type="EMBL" id="PKUS01000001">
    <property type="protein sequence ID" value="PLW70650.1"/>
    <property type="molecule type" value="Genomic_DNA"/>
</dbReference>
<reference evidence="2 3" key="1">
    <citation type="submission" date="2018-01" db="EMBL/GenBank/DDBJ databases">
        <title>The draft genome sequence of Halioglobus lutimaris HF004.</title>
        <authorList>
            <person name="Du Z.-J."/>
            <person name="Shi M.-J."/>
        </authorList>
    </citation>
    <scope>NUCLEOTIDE SEQUENCE [LARGE SCALE GENOMIC DNA]</scope>
    <source>
        <strain evidence="2 3">HF004</strain>
    </source>
</reference>
<evidence type="ECO:0000313" key="3">
    <source>
        <dbReference type="Proteomes" id="UP000235005"/>
    </source>
</evidence>
<feature type="domain" description="VOC" evidence="1">
    <location>
        <begin position="7"/>
        <end position="121"/>
    </location>
</feature>
<organism evidence="2 3">
    <name type="scientific">Pseudohalioglobus lutimaris</name>
    <dbReference type="NCBI Taxonomy" id="1737061"/>
    <lineage>
        <taxon>Bacteria</taxon>
        <taxon>Pseudomonadati</taxon>
        <taxon>Pseudomonadota</taxon>
        <taxon>Gammaproteobacteria</taxon>
        <taxon>Cellvibrionales</taxon>
        <taxon>Halieaceae</taxon>
        <taxon>Pseudohalioglobus</taxon>
    </lineage>
</organism>
<dbReference type="InterPro" id="IPR029068">
    <property type="entry name" value="Glyas_Bleomycin-R_OHBP_Dase"/>
</dbReference>
<sequence length="132" mass="14583">MSPTVNRIDHVHVYVADWAESESWYQRVLGFSRDEGLAVWAVDGGPLTLKNDDGTVHLALFESADPRPASTVAFGATGDEFLAWLEHLKAQAVDVRLADHSLAWSMYFVDPDGNCHEITTYDHAVVARSNPS</sequence>
<evidence type="ECO:0000259" key="1">
    <source>
        <dbReference type="PROSITE" id="PS51819"/>
    </source>
</evidence>
<dbReference type="InterPro" id="IPR004360">
    <property type="entry name" value="Glyas_Fos-R_dOase_dom"/>
</dbReference>